<dbReference type="Proteomes" id="UP001642484">
    <property type="component" value="Unassembled WGS sequence"/>
</dbReference>
<name>A0ABP0HTS5_9DINO</name>
<organism evidence="1 2">
    <name type="scientific">Durusdinium trenchii</name>
    <dbReference type="NCBI Taxonomy" id="1381693"/>
    <lineage>
        <taxon>Eukaryota</taxon>
        <taxon>Sar</taxon>
        <taxon>Alveolata</taxon>
        <taxon>Dinophyceae</taxon>
        <taxon>Suessiales</taxon>
        <taxon>Symbiodiniaceae</taxon>
        <taxon>Durusdinium</taxon>
    </lineage>
</organism>
<proteinExistence type="predicted"/>
<protein>
    <submittedName>
        <fullName evidence="1">Uncharacterized protein</fullName>
    </submittedName>
</protein>
<keyword evidence="2" id="KW-1185">Reference proteome</keyword>
<reference evidence="1 2" key="1">
    <citation type="submission" date="2024-02" db="EMBL/GenBank/DDBJ databases">
        <authorList>
            <person name="Chen Y."/>
            <person name="Shah S."/>
            <person name="Dougan E. K."/>
            <person name="Thang M."/>
            <person name="Chan C."/>
        </authorList>
    </citation>
    <scope>NUCLEOTIDE SEQUENCE [LARGE SCALE GENOMIC DNA]</scope>
</reference>
<comment type="caution">
    <text evidence="1">The sequence shown here is derived from an EMBL/GenBank/DDBJ whole genome shotgun (WGS) entry which is preliminary data.</text>
</comment>
<feature type="non-terminal residue" evidence="1">
    <location>
        <position position="1"/>
    </location>
</feature>
<dbReference type="EMBL" id="CAXAMN010001192">
    <property type="protein sequence ID" value="CAK8993077.1"/>
    <property type="molecule type" value="Genomic_DNA"/>
</dbReference>
<gene>
    <name evidence="1" type="ORF">CCMP2556_LOCUS3108</name>
</gene>
<evidence type="ECO:0000313" key="1">
    <source>
        <dbReference type="EMBL" id="CAK8993077.1"/>
    </source>
</evidence>
<accession>A0ABP0HTS5</accession>
<evidence type="ECO:0000313" key="2">
    <source>
        <dbReference type="Proteomes" id="UP001642484"/>
    </source>
</evidence>
<sequence length="62" mass="7009">KGGIVAVENLVLGGEWHPKGWNGIEECRFIPHPHLSLEELQGLNPDSERGRACQLWEMMMPD</sequence>